<feature type="region of interest" description="Disordered" evidence="1">
    <location>
        <begin position="1127"/>
        <end position="1150"/>
    </location>
</feature>
<gene>
    <name evidence="2" type="ORF">TVY486_1114510</name>
</gene>
<name>G0U8P0_TRYVY</name>
<dbReference type="VEuPathDB" id="TriTrypDB:TvY486_1114510"/>
<dbReference type="InterPro" id="IPR013320">
    <property type="entry name" value="ConA-like_dom_sf"/>
</dbReference>
<accession>G0U8P0</accession>
<evidence type="ECO:0000313" key="2">
    <source>
        <dbReference type="EMBL" id="CCC53967.1"/>
    </source>
</evidence>
<evidence type="ECO:0000256" key="1">
    <source>
        <dbReference type="SAM" id="MobiDB-lite"/>
    </source>
</evidence>
<sequence>MVLIVATAAGKDDPRDAKSGRYQLITYKDTIAVYYDSRQAPPEASVVERAKHVTTALEDDVQSPFFLTPADGILDLTPNENPPSAHDEPGVFEVLMNDIATRVAARENVTIVNRGADAEKFLEKILRTLQKTVERSAENAMLIVADEIAKEKQMQRLLQLENETTVHQMKDAAQAVGEGDKNIKASISISSRLKRNLRKLREEHNVLSGSWKKGSERFTLLTAAHRGELIPPCTSGSCLAMQAFPDAMPMPISLESPLSRQTRESMTRSTYHSVRMRRRSTLTALEMLEDASGKEPVEPLMGNGWLGGFKYFVFNGKNSILSLPGVPKFEDLIKSFKLDFWFRKDSGESSSKCTLVHISDGQRVDVGQLFEISWNSSEDGSGSIGIYIRDGTNRVLECILPLGPIIASGDAQSFHHFMLSVQSLEEGKLSCTFDGVHVELVTVQQENPMFFNSWNHKLQIGAYLDENNEPVNVFCGAICEVRFGIPSSDGYVPVVRWPLMVCEGKLQEMTKNIPQNHYELLTSLEQEEGKPPSCAPHLDGNLVINMGSIGIFGELLYNWTVEIRFRTDVNNRIMSLMDGQWHTLVWKCVDSEANAYGVKVDGVAQELFYVVREGPGRFLPFVDWICLGGHNIRGYKVIRPFYGEISRCIISCRGAPVMTLQMNEGPGAYVLQDSTGNRNHGLLINPNTNAIRRHNVFWFPHVEESDTEGQDAVGQDDVFIHKNNVVSLAAVVFTCEFNSSGVVREAPFNILSGESVELDVVERHICDLRPEWKTWRTLPEACFRQVENLVQVEQIINCALSNERPVGHFMFVIRIGDCHVTLLNLHGPVLPPDATFNTSMLKWQYAYAVAGTKGRREIMLNHMISGVESVLLCDTLKPFTTAKLGPLNAGGKSIVTEDMIQTLKNNGKPWLLCAVLHNLLLNAEFGSSLHIIHHLPNRVTADEAASISVFNKRLYMATMEKAVLMVQRNWRARQGRMRAAELFEERQARDKRAEEIAVLRLNPAVRAKENLVALLVTFHEPKSGAIPPINNGVNRLSEILQLQGYVVTHLPNPDRKVFASTLSELDPDASSFVYISGYGGKVNIRQPPLISMQRLYLSISEGNHRLGIELQCGLVFRNIVHDFRSTIPPPKTRKVKSKGGQAGRRTKSIPLNKKTTQEMEMAARQQEELYRLAVVEIEGKEVDMRVMIEEDYNEEVLLIIQEIQTSIEVTREYERLYRKDPGGANVVVSCENTFVNPYASTVYLVDELLDTILERTTQSVGFQRVVAFDLEPITPLAHGFSCLVSSTGHTLEFPYKPQQRRILTDALCRAFDGRLPRVEAHSKYAVLHGGIDTPGEQRDWKSFATYVVSEMRSMLDPELRSKLGCELEREMPFVTELVPIRKNIFDSETRDRMRRDRDTKEINIVMRYLVGSSHIQPDMFSMFKNIAATAGVLKEVTFKRTIYVVLARSNANIDSLVIEALAIEINKCKPAECNFGTTITITAAGVRVSFDSADPADKLLVSQWINSIIIRSLTWQLPMESIFGRYTLEVDHVAYLYELKAKCSLRRFHRLQKQQHNEPIPIPYVRFLECESLTPL</sequence>
<organism evidence="2">
    <name type="scientific">Trypanosoma vivax (strain Y486)</name>
    <dbReference type="NCBI Taxonomy" id="1055687"/>
    <lineage>
        <taxon>Eukaryota</taxon>
        <taxon>Discoba</taxon>
        <taxon>Euglenozoa</taxon>
        <taxon>Kinetoplastea</taxon>
        <taxon>Metakinetoplastina</taxon>
        <taxon>Trypanosomatida</taxon>
        <taxon>Trypanosomatidae</taxon>
        <taxon>Trypanosoma</taxon>
        <taxon>Duttonella</taxon>
    </lineage>
</organism>
<proteinExistence type="predicted"/>
<dbReference type="SUPFAM" id="SSF49899">
    <property type="entry name" value="Concanavalin A-like lectins/glucanases"/>
    <property type="match status" value="1"/>
</dbReference>
<protein>
    <submittedName>
        <fullName evidence="2">Uncharacterized protein</fullName>
    </submittedName>
</protein>
<dbReference type="EMBL" id="HE573027">
    <property type="protein sequence ID" value="CCC53967.1"/>
    <property type="molecule type" value="Genomic_DNA"/>
</dbReference>
<reference evidence="2" key="1">
    <citation type="journal article" date="2012" name="Proc. Natl. Acad. Sci. U.S.A.">
        <title>Antigenic diversity is generated by distinct evolutionary mechanisms in African trypanosome species.</title>
        <authorList>
            <person name="Jackson A.P."/>
            <person name="Berry A."/>
            <person name="Aslett M."/>
            <person name="Allison H.C."/>
            <person name="Burton P."/>
            <person name="Vavrova-Anderson J."/>
            <person name="Brown R."/>
            <person name="Browne H."/>
            <person name="Corton N."/>
            <person name="Hauser H."/>
            <person name="Gamble J."/>
            <person name="Gilderthorp R."/>
            <person name="Marcello L."/>
            <person name="McQuillan J."/>
            <person name="Otto T.D."/>
            <person name="Quail M.A."/>
            <person name="Sanders M.J."/>
            <person name="van Tonder A."/>
            <person name="Ginger M.L."/>
            <person name="Field M.C."/>
            <person name="Barry J.D."/>
            <person name="Hertz-Fowler C."/>
            <person name="Berriman M."/>
        </authorList>
    </citation>
    <scope>NUCLEOTIDE SEQUENCE</scope>
    <source>
        <strain evidence="2">Y486</strain>
    </source>
</reference>